<keyword evidence="2" id="KW-1185">Reference proteome</keyword>
<accession>A0ABU5DSD2</accession>
<dbReference type="Gene3D" id="1.10.790.20">
    <property type="entry name" value="Domain of unknown function DUF1476"/>
    <property type="match status" value="1"/>
</dbReference>
<evidence type="ECO:0000313" key="2">
    <source>
        <dbReference type="Proteomes" id="UP001271769"/>
    </source>
</evidence>
<proteinExistence type="predicted"/>
<protein>
    <submittedName>
        <fullName evidence="1">DUF1476 domain-containing protein</fullName>
    </submittedName>
</protein>
<gene>
    <name evidence="1" type="ORF">SMD31_00235</name>
</gene>
<organism evidence="1 2">
    <name type="scientific">Dongia rigui</name>
    <dbReference type="NCBI Taxonomy" id="940149"/>
    <lineage>
        <taxon>Bacteria</taxon>
        <taxon>Pseudomonadati</taxon>
        <taxon>Pseudomonadota</taxon>
        <taxon>Alphaproteobacteria</taxon>
        <taxon>Rhodospirillales</taxon>
        <taxon>Dongiaceae</taxon>
        <taxon>Dongia</taxon>
    </lineage>
</organism>
<dbReference type="RefSeq" id="WP_320498485.1">
    <property type="nucleotide sequence ID" value="NZ_JAXCLX010000001.1"/>
</dbReference>
<dbReference type="PIRSF" id="PIRSF031780">
    <property type="entry name" value="UCP031780"/>
    <property type="match status" value="1"/>
</dbReference>
<sequence length="109" mass="12544">MTTFDERESAFENKFKHDKELEFKVNSRRNKLLGLWAAKLLGFDGVEAETYAKEVVASDFVEAGDHDVLKKVLADFQAKNVDISEHRLRKQMDELLATAKQQIMTEVKI</sequence>
<dbReference type="EMBL" id="JAXCLX010000001">
    <property type="protein sequence ID" value="MDY0870325.1"/>
    <property type="molecule type" value="Genomic_DNA"/>
</dbReference>
<name>A0ABU5DSD2_9PROT</name>
<comment type="caution">
    <text evidence="1">The sequence shown here is derived from an EMBL/GenBank/DDBJ whole genome shotgun (WGS) entry which is preliminary data.</text>
</comment>
<dbReference type="InterPro" id="IPR038293">
    <property type="entry name" value="ATPase_inh_sub_z_sf"/>
</dbReference>
<dbReference type="Proteomes" id="UP001271769">
    <property type="component" value="Unassembled WGS sequence"/>
</dbReference>
<reference evidence="1 2" key="1">
    <citation type="journal article" date="2013" name="Antonie Van Leeuwenhoek">
        <title>Dongia rigui sp. nov., isolated from freshwater of a large wetland in Korea.</title>
        <authorList>
            <person name="Baik K.S."/>
            <person name="Hwang Y.M."/>
            <person name="Choi J.S."/>
            <person name="Kwon J."/>
            <person name="Seong C.N."/>
        </authorList>
    </citation>
    <scope>NUCLEOTIDE SEQUENCE [LARGE SCALE GENOMIC DNA]</scope>
    <source>
        <strain evidence="1 2">04SU4-P</strain>
    </source>
</reference>
<dbReference type="InterPro" id="IPR009945">
    <property type="entry name" value="ATPase_inh_sub_z"/>
</dbReference>
<dbReference type="Pfam" id="PF07345">
    <property type="entry name" value="ATPaseInh_sub_z"/>
    <property type="match status" value="1"/>
</dbReference>
<evidence type="ECO:0000313" key="1">
    <source>
        <dbReference type="EMBL" id="MDY0870325.1"/>
    </source>
</evidence>